<evidence type="ECO:0000256" key="7">
    <source>
        <dbReference type="ARBA" id="ARBA00023242"/>
    </source>
</evidence>
<dbReference type="PROSITE" id="PS50888">
    <property type="entry name" value="BHLH"/>
    <property type="match status" value="1"/>
</dbReference>
<evidence type="ECO:0000313" key="10">
    <source>
        <dbReference type="EMBL" id="KAF7400964.1"/>
    </source>
</evidence>
<dbReference type="GO" id="GO:0061564">
    <property type="term" value="P:axon development"/>
    <property type="evidence" value="ECO:0007669"/>
    <property type="project" value="TreeGrafter"/>
</dbReference>
<sequence>MVQATRSPERRYIYDPVARMTAYANFQQYDLMDSEGYGSASSPESNPRVSWPHQEVYPQPPRSRGSSCGSVSSLDSHNHQEYQEIGALNGAFHVTTTATFNFAEFYEGYYKEGYRNDHQTQTMIGNPKERTKIVFRTNDHQRLEEIYQTPLNSTTTFTNETFPSKQESGYAPKMEHHPTSVVFGNDRCEFSQKQDTFFVAKAYAIAKSNGLTHSGSNDSGPDVGAYGQRPDVLYFGSTCTMQRKDGCAPSNQTIENDQVRYHHQRNESFRTTDYVEHKDKESVQKMKNGTAPGVEVLRRRRLAANARERRRMNSLNDAFDRLRDVVPSLGNDRKLSKFETLQMAQTYIAALYELLQRE</sequence>
<dbReference type="GO" id="GO:0000981">
    <property type="term" value="F:DNA-binding transcription factor activity, RNA polymerase II-specific"/>
    <property type="evidence" value="ECO:0007669"/>
    <property type="project" value="TreeGrafter"/>
</dbReference>
<evidence type="ECO:0000256" key="1">
    <source>
        <dbReference type="ARBA" id="ARBA00004123"/>
    </source>
</evidence>
<dbReference type="GO" id="GO:0045944">
    <property type="term" value="P:positive regulation of transcription by RNA polymerase II"/>
    <property type="evidence" value="ECO:0007669"/>
    <property type="project" value="TreeGrafter"/>
</dbReference>
<keyword evidence="6" id="KW-0804">Transcription</keyword>
<accession>A0A834K9U4</accession>
<keyword evidence="3" id="KW-0221">Differentiation</keyword>
<evidence type="ECO:0000256" key="5">
    <source>
        <dbReference type="ARBA" id="ARBA00023015"/>
    </source>
</evidence>
<feature type="domain" description="BHLH" evidence="9">
    <location>
        <begin position="299"/>
        <end position="351"/>
    </location>
</feature>
<dbReference type="Proteomes" id="UP000614350">
    <property type="component" value="Unassembled WGS sequence"/>
</dbReference>
<dbReference type="PANTHER" id="PTHR19290:SF162">
    <property type="entry name" value="TRANSCRIPTION FACTOR ATOH7"/>
    <property type="match status" value="1"/>
</dbReference>
<organism evidence="10 11">
    <name type="scientific">Vespula vulgaris</name>
    <name type="common">Yellow jacket</name>
    <name type="synonym">Wasp</name>
    <dbReference type="NCBI Taxonomy" id="7454"/>
    <lineage>
        <taxon>Eukaryota</taxon>
        <taxon>Metazoa</taxon>
        <taxon>Ecdysozoa</taxon>
        <taxon>Arthropoda</taxon>
        <taxon>Hexapoda</taxon>
        <taxon>Insecta</taxon>
        <taxon>Pterygota</taxon>
        <taxon>Neoptera</taxon>
        <taxon>Endopterygota</taxon>
        <taxon>Hymenoptera</taxon>
        <taxon>Apocrita</taxon>
        <taxon>Aculeata</taxon>
        <taxon>Vespoidea</taxon>
        <taxon>Vespidae</taxon>
        <taxon>Vespinae</taxon>
        <taxon>Vespula</taxon>
    </lineage>
</organism>
<keyword evidence="7" id="KW-0539">Nucleus</keyword>
<keyword evidence="2" id="KW-0217">Developmental protein</keyword>
<protein>
    <recommendedName>
        <fullName evidence="9">BHLH domain-containing protein</fullName>
    </recommendedName>
</protein>
<evidence type="ECO:0000256" key="3">
    <source>
        <dbReference type="ARBA" id="ARBA00022782"/>
    </source>
</evidence>
<evidence type="ECO:0000313" key="11">
    <source>
        <dbReference type="Proteomes" id="UP000614350"/>
    </source>
</evidence>
<dbReference type="SUPFAM" id="SSF47459">
    <property type="entry name" value="HLH, helix-loop-helix DNA-binding domain"/>
    <property type="match status" value="1"/>
</dbReference>
<keyword evidence="5" id="KW-0805">Transcription regulation</keyword>
<evidence type="ECO:0000259" key="9">
    <source>
        <dbReference type="PROSITE" id="PS50888"/>
    </source>
</evidence>
<dbReference type="GO" id="GO:0046982">
    <property type="term" value="F:protein heterodimerization activity"/>
    <property type="evidence" value="ECO:0007669"/>
    <property type="project" value="UniProtKB-ARBA"/>
</dbReference>
<dbReference type="InterPro" id="IPR011598">
    <property type="entry name" value="bHLH_dom"/>
</dbReference>
<evidence type="ECO:0000256" key="8">
    <source>
        <dbReference type="SAM" id="MobiDB-lite"/>
    </source>
</evidence>
<dbReference type="Gene3D" id="4.10.280.10">
    <property type="entry name" value="Helix-loop-helix DNA-binding domain"/>
    <property type="match status" value="1"/>
</dbReference>
<dbReference type="FunFam" id="4.10.280.10:FF:000025">
    <property type="entry name" value="protein atonal homolog 7"/>
    <property type="match status" value="1"/>
</dbReference>
<evidence type="ECO:0000256" key="4">
    <source>
        <dbReference type="ARBA" id="ARBA00022902"/>
    </source>
</evidence>
<dbReference type="GO" id="GO:0016360">
    <property type="term" value="P:sensory organ precursor cell fate determination"/>
    <property type="evidence" value="ECO:0007669"/>
    <property type="project" value="UniProtKB-ARBA"/>
</dbReference>
<keyword evidence="11" id="KW-1185">Reference proteome</keyword>
<gene>
    <name evidence="10" type="ORF">HZH66_006148</name>
</gene>
<feature type="compositionally biased region" description="Low complexity" evidence="8">
    <location>
        <begin position="62"/>
        <end position="75"/>
    </location>
</feature>
<feature type="compositionally biased region" description="Polar residues" evidence="8">
    <location>
        <begin position="39"/>
        <end position="48"/>
    </location>
</feature>
<comment type="caution">
    <text evidence="10">The sequence shown here is derived from an EMBL/GenBank/DDBJ whole genome shotgun (WGS) entry which is preliminary data.</text>
</comment>
<dbReference type="InterPro" id="IPR036638">
    <property type="entry name" value="HLH_DNA-bd_sf"/>
</dbReference>
<dbReference type="SMART" id="SM00353">
    <property type="entry name" value="HLH"/>
    <property type="match status" value="1"/>
</dbReference>
<evidence type="ECO:0000256" key="2">
    <source>
        <dbReference type="ARBA" id="ARBA00022473"/>
    </source>
</evidence>
<name>A0A834K9U4_VESVU</name>
<proteinExistence type="predicted"/>
<comment type="subcellular location">
    <subcellularLocation>
        <location evidence="1">Nucleus</location>
    </subcellularLocation>
</comment>
<keyword evidence="4" id="KW-0524">Neurogenesis</keyword>
<dbReference type="GO" id="GO:0005634">
    <property type="term" value="C:nucleus"/>
    <property type="evidence" value="ECO:0007669"/>
    <property type="project" value="UniProtKB-SubCell"/>
</dbReference>
<dbReference type="AlphaFoldDB" id="A0A834K9U4"/>
<dbReference type="PANTHER" id="PTHR19290">
    <property type="entry name" value="BASIC HELIX-LOOP-HELIX PROTEIN NEUROGENIN-RELATED"/>
    <property type="match status" value="1"/>
</dbReference>
<dbReference type="InterPro" id="IPR050359">
    <property type="entry name" value="bHLH_transcription_factors"/>
</dbReference>
<evidence type="ECO:0000256" key="6">
    <source>
        <dbReference type="ARBA" id="ARBA00023163"/>
    </source>
</evidence>
<dbReference type="Pfam" id="PF00010">
    <property type="entry name" value="HLH"/>
    <property type="match status" value="1"/>
</dbReference>
<feature type="region of interest" description="Disordered" evidence="8">
    <location>
        <begin position="35"/>
        <end position="76"/>
    </location>
</feature>
<reference evidence="10" key="1">
    <citation type="journal article" date="2020" name="G3 (Bethesda)">
        <title>High-Quality Assemblies for Three Invasive Social Wasps from the &lt;i&gt;Vespula&lt;/i&gt; Genus.</title>
        <authorList>
            <person name="Harrop T.W.R."/>
            <person name="Guhlin J."/>
            <person name="McLaughlin G.M."/>
            <person name="Permina E."/>
            <person name="Stockwell P."/>
            <person name="Gilligan J."/>
            <person name="Le Lec M.F."/>
            <person name="Gruber M.A.M."/>
            <person name="Quinn O."/>
            <person name="Lovegrove M."/>
            <person name="Duncan E.J."/>
            <person name="Remnant E.J."/>
            <person name="Van Eeckhoven J."/>
            <person name="Graham B."/>
            <person name="Knapp R.A."/>
            <person name="Langford K.W."/>
            <person name="Kronenberg Z."/>
            <person name="Press M.O."/>
            <person name="Eacker S.M."/>
            <person name="Wilson-Rankin E.E."/>
            <person name="Purcell J."/>
            <person name="Lester P.J."/>
            <person name="Dearden P.K."/>
        </authorList>
    </citation>
    <scope>NUCLEOTIDE SEQUENCE</scope>
    <source>
        <strain evidence="10">Marl-1</strain>
    </source>
</reference>
<dbReference type="GO" id="GO:0070888">
    <property type="term" value="F:E-box binding"/>
    <property type="evidence" value="ECO:0007669"/>
    <property type="project" value="TreeGrafter"/>
</dbReference>
<dbReference type="EMBL" id="JACSEA010000005">
    <property type="protein sequence ID" value="KAF7400964.1"/>
    <property type="molecule type" value="Genomic_DNA"/>
</dbReference>